<dbReference type="EMBL" id="UYSU01038288">
    <property type="protein sequence ID" value="VDM00076.1"/>
    <property type="molecule type" value="Genomic_DNA"/>
</dbReference>
<reference evidence="1 2" key="2">
    <citation type="submission" date="2018-11" db="EMBL/GenBank/DDBJ databases">
        <authorList>
            <consortium name="Pathogen Informatics"/>
        </authorList>
    </citation>
    <scope>NUCLEOTIDE SEQUENCE [LARGE SCALE GENOMIC DNA]</scope>
    <source>
        <strain evidence="1 2">NST_G2</strain>
    </source>
</reference>
<dbReference type="OrthoDB" id="6268103at2759"/>
<dbReference type="Proteomes" id="UP000275846">
    <property type="component" value="Unassembled WGS sequence"/>
</dbReference>
<proteinExistence type="predicted"/>
<evidence type="ECO:0000313" key="1">
    <source>
        <dbReference type="EMBL" id="VDM00076.1"/>
    </source>
</evidence>
<sequence length="132" mass="14956">MGREVVRRFIKPMTATGVYKAVIEQNKRECARVLGEAITEDLGRTISALAQHRQAKKRVILEQKLNKLQASDTRSLNLVHNLSSKQRTQQQVRVLRHEACFNTADADAVNFIAALESMLVRTETTEDEKHSV</sequence>
<dbReference type="AlphaFoldDB" id="A0A183TB42"/>
<reference evidence="3" key="1">
    <citation type="submission" date="2016-06" db="UniProtKB">
        <authorList>
            <consortium name="WormBaseParasite"/>
        </authorList>
    </citation>
    <scope>IDENTIFICATION</scope>
</reference>
<dbReference type="WBParaSite" id="SSLN_0001420501-mRNA-1">
    <property type="protein sequence ID" value="SSLN_0001420501-mRNA-1"/>
    <property type="gene ID" value="SSLN_0001420501"/>
</dbReference>
<evidence type="ECO:0000313" key="3">
    <source>
        <dbReference type="WBParaSite" id="SSLN_0001420501-mRNA-1"/>
    </source>
</evidence>
<keyword evidence="2" id="KW-1185">Reference proteome</keyword>
<accession>A0A183TB42</accession>
<organism evidence="3">
    <name type="scientific">Schistocephalus solidus</name>
    <name type="common">Tapeworm</name>
    <dbReference type="NCBI Taxonomy" id="70667"/>
    <lineage>
        <taxon>Eukaryota</taxon>
        <taxon>Metazoa</taxon>
        <taxon>Spiralia</taxon>
        <taxon>Lophotrochozoa</taxon>
        <taxon>Platyhelminthes</taxon>
        <taxon>Cestoda</taxon>
        <taxon>Eucestoda</taxon>
        <taxon>Diphyllobothriidea</taxon>
        <taxon>Diphyllobothriidae</taxon>
        <taxon>Schistocephalus</taxon>
    </lineage>
</organism>
<gene>
    <name evidence="1" type="ORF">SSLN_LOCUS13690</name>
</gene>
<name>A0A183TB42_SCHSO</name>
<evidence type="ECO:0000313" key="2">
    <source>
        <dbReference type="Proteomes" id="UP000275846"/>
    </source>
</evidence>
<protein>
    <submittedName>
        <fullName evidence="3">Flagellar export protein FliJ</fullName>
    </submittedName>
</protein>